<feature type="transmembrane region" description="Helical" evidence="2">
    <location>
        <begin position="268"/>
        <end position="287"/>
    </location>
</feature>
<feature type="region of interest" description="Disordered" evidence="1">
    <location>
        <begin position="35"/>
        <end position="75"/>
    </location>
</feature>
<feature type="transmembrane region" description="Helical" evidence="2">
    <location>
        <begin position="141"/>
        <end position="161"/>
    </location>
</feature>
<keyword evidence="2" id="KW-0472">Membrane</keyword>
<evidence type="ECO:0000256" key="2">
    <source>
        <dbReference type="SAM" id="Phobius"/>
    </source>
</evidence>
<feature type="compositionally biased region" description="Pro residues" evidence="1">
    <location>
        <begin position="49"/>
        <end position="69"/>
    </location>
</feature>
<keyword evidence="2" id="KW-1133">Transmembrane helix</keyword>
<dbReference type="Pfam" id="PF10101">
    <property type="entry name" value="DUF2339"/>
    <property type="match status" value="2"/>
</dbReference>
<dbReference type="AlphaFoldDB" id="A0A917N8S5"/>
<feature type="transmembrane region" description="Helical" evidence="2">
    <location>
        <begin position="294"/>
        <end position="313"/>
    </location>
</feature>
<name>A0A917N8S5_9PSEU</name>
<evidence type="ECO:0000313" key="6">
    <source>
        <dbReference type="Proteomes" id="UP001500220"/>
    </source>
</evidence>
<feature type="transmembrane region" description="Helical" evidence="2">
    <location>
        <begin position="350"/>
        <end position="369"/>
    </location>
</feature>
<reference evidence="6" key="3">
    <citation type="journal article" date="2019" name="Int. J. Syst. Evol. Microbiol.">
        <title>The Global Catalogue of Microorganisms (GCM) 10K type strain sequencing project: providing services to taxonomists for standard genome sequencing and annotation.</title>
        <authorList>
            <consortium name="The Broad Institute Genomics Platform"/>
            <consortium name="The Broad Institute Genome Sequencing Center for Infectious Disease"/>
            <person name="Wu L."/>
            <person name="Ma J."/>
        </authorList>
    </citation>
    <scope>NUCLEOTIDE SEQUENCE [LARGE SCALE GENOMIC DNA]</scope>
    <source>
        <strain evidence="6">JCM 10664</strain>
    </source>
</reference>
<comment type="caution">
    <text evidence="4">The sequence shown here is derived from an EMBL/GenBank/DDBJ whole genome shotgun (WGS) entry which is preliminary data.</text>
</comment>
<dbReference type="InterPro" id="IPR019286">
    <property type="entry name" value="DUF2339_TM"/>
</dbReference>
<reference evidence="3" key="5">
    <citation type="submission" date="2023-12" db="EMBL/GenBank/DDBJ databases">
        <authorList>
            <person name="Sun Q."/>
            <person name="Inoue M."/>
        </authorList>
    </citation>
    <scope>NUCLEOTIDE SEQUENCE</scope>
    <source>
        <strain evidence="3">JCM 10664</strain>
    </source>
</reference>
<sequence length="575" mass="58610">MSQPQPGETLQWIAGELSAIGQRLTYLGSMVQAVAQESQRPHPAQQLVPPQPAPQQPEQPPMHVPPVPDVPAAQPNPGLEPSRVLAWVGAGVTLLGVVFLLILAAQQDWLGPAARVAGGAVLATLLVAAGWWLRRRSAGRIAAFALATTGFGALFLDVVAATARYGYLSVTAGLVVGLLVAVAGLALADWWRAQPLAIGVVLAAALCSPLITRQPAALLLGFLVSLQVAATPVQIRRSWRGLVPAAGIPVVLAALAASLWAWRMSDPGLVAAIMVAAVLGVLIAAVTARAGADVTAIGLLVAAPTPAFLAGPLVLERPAAGTIGGTLAVLLLAAWALGRFVPAVRLPARFVGAAGGMGAVAVVHTTLTIVDSPSWGTALLVEALLLGVGGYLLRSAGVLIGATCYAAAGFLLALVNEVPLTALLWYDDGTGVPGLLTGLLIAVVAVALPTAAVRIGRLPGLLPLWSLAGLALLYGTASATMAACLLVHDARAGFRTGHILITLLWVVAAIALLLRGVQVIHLRIAGMVLIAVSLAKLVLFDLATLDGFGRVVAFLCAGLILLAAGAGYARLLGRA</sequence>
<feature type="transmembrane region" description="Helical" evidence="2">
    <location>
        <begin position="464"/>
        <end position="488"/>
    </location>
</feature>
<feature type="transmembrane region" description="Helical" evidence="2">
    <location>
        <begin position="432"/>
        <end position="452"/>
    </location>
</feature>
<feature type="transmembrane region" description="Helical" evidence="2">
    <location>
        <begin position="167"/>
        <end position="188"/>
    </location>
</feature>
<organism evidence="4 5">
    <name type="scientific">Saccharopolyspora thermophila</name>
    <dbReference type="NCBI Taxonomy" id="89367"/>
    <lineage>
        <taxon>Bacteria</taxon>
        <taxon>Bacillati</taxon>
        <taxon>Actinomycetota</taxon>
        <taxon>Actinomycetes</taxon>
        <taxon>Pseudonocardiales</taxon>
        <taxon>Pseudonocardiaceae</taxon>
        <taxon>Saccharopolyspora</taxon>
    </lineage>
</organism>
<dbReference type="EMBL" id="BMMT01000003">
    <property type="protein sequence ID" value="GGI77285.1"/>
    <property type="molecule type" value="Genomic_DNA"/>
</dbReference>
<feature type="transmembrane region" description="Helical" evidence="2">
    <location>
        <begin position="319"/>
        <end position="338"/>
    </location>
</feature>
<dbReference type="Proteomes" id="UP000597989">
    <property type="component" value="Unassembled WGS sequence"/>
</dbReference>
<dbReference type="EMBL" id="BAAAHC010000011">
    <property type="protein sequence ID" value="GAA0526635.1"/>
    <property type="molecule type" value="Genomic_DNA"/>
</dbReference>
<feature type="transmembrane region" description="Helical" evidence="2">
    <location>
        <begin position="217"/>
        <end position="235"/>
    </location>
</feature>
<evidence type="ECO:0000313" key="4">
    <source>
        <dbReference type="EMBL" id="GGI77285.1"/>
    </source>
</evidence>
<evidence type="ECO:0000256" key="1">
    <source>
        <dbReference type="SAM" id="MobiDB-lite"/>
    </source>
</evidence>
<feature type="transmembrane region" description="Helical" evidence="2">
    <location>
        <begin position="195"/>
        <end position="211"/>
    </location>
</feature>
<evidence type="ECO:0000313" key="5">
    <source>
        <dbReference type="Proteomes" id="UP000597989"/>
    </source>
</evidence>
<proteinExistence type="predicted"/>
<evidence type="ECO:0000313" key="3">
    <source>
        <dbReference type="EMBL" id="GAA0526635.1"/>
    </source>
</evidence>
<feature type="transmembrane region" description="Helical" evidence="2">
    <location>
        <begin position="242"/>
        <end position="262"/>
    </location>
</feature>
<feature type="transmembrane region" description="Helical" evidence="2">
    <location>
        <begin position="84"/>
        <end position="104"/>
    </location>
</feature>
<feature type="transmembrane region" description="Helical" evidence="2">
    <location>
        <begin position="551"/>
        <end position="572"/>
    </location>
</feature>
<accession>A0A917N8S5</accession>
<keyword evidence="6" id="KW-1185">Reference proteome</keyword>
<reference evidence="4" key="4">
    <citation type="submission" date="2020-09" db="EMBL/GenBank/DDBJ databases">
        <authorList>
            <person name="Sun Q."/>
            <person name="Zhou Y."/>
        </authorList>
    </citation>
    <scope>NUCLEOTIDE SEQUENCE</scope>
    <source>
        <strain evidence="4">CGMCC 4.7206</strain>
    </source>
</reference>
<reference evidence="4 5" key="2">
    <citation type="journal article" date="2014" name="Int. J. Syst. Evol. Microbiol.">
        <title>Complete genome sequence of Corynebacterium casei LMG S-19264T (=DSM 44701T), isolated from a smear-ripened cheese.</title>
        <authorList>
            <consortium name="US DOE Joint Genome Institute (JGI-PGF)"/>
            <person name="Walter F."/>
            <person name="Albersmeier A."/>
            <person name="Kalinowski J."/>
            <person name="Ruckert C."/>
        </authorList>
    </citation>
    <scope>NUCLEOTIDE SEQUENCE [LARGE SCALE GENOMIC DNA]</scope>
    <source>
        <strain evidence="4 5">CGMCC 4.7206</strain>
    </source>
</reference>
<dbReference type="RefSeq" id="WP_188986352.1">
    <property type="nucleotide sequence ID" value="NZ_BAAAHC010000011.1"/>
</dbReference>
<feature type="transmembrane region" description="Helical" evidence="2">
    <location>
        <begin position="405"/>
        <end position="426"/>
    </location>
</feature>
<reference evidence="3" key="1">
    <citation type="journal article" date="2014" name="Int. J. Syst. Evol. Microbiol.">
        <title>Complete genome of a new Firmicutes species belonging to the dominant human colonic microbiota ('Ruminococcus bicirculans') reveals two chromosomes and a selective capacity to utilize plant glucans.</title>
        <authorList>
            <consortium name="NISC Comparative Sequencing Program"/>
            <person name="Wegmann U."/>
            <person name="Louis P."/>
            <person name="Goesmann A."/>
            <person name="Henrissat B."/>
            <person name="Duncan S.H."/>
            <person name="Flint H.J."/>
        </authorList>
    </citation>
    <scope>NUCLEOTIDE SEQUENCE</scope>
    <source>
        <strain evidence="3">JCM 10664</strain>
    </source>
</reference>
<protein>
    <submittedName>
        <fullName evidence="3">DUF2339 domain-containing protein</fullName>
    </submittedName>
</protein>
<dbReference type="PANTHER" id="PTHR38434:SF1">
    <property type="entry name" value="BLL2549 PROTEIN"/>
    <property type="match status" value="1"/>
</dbReference>
<dbReference type="PANTHER" id="PTHR38434">
    <property type="entry name" value="BLL2549 PROTEIN"/>
    <property type="match status" value="1"/>
</dbReference>
<keyword evidence="2" id="KW-0812">Transmembrane</keyword>
<gene>
    <name evidence="3" type="ORF">GCM10009545_31240</name>
    <name evidence="4" type="ORF">GCM10011581_12950</name>
</gene>
<feature type="transmembrane region" description="Helical" evidence="2">
    <location>
        <begin position="116"/>
        <end position="134"/>
    </location>
</feature>
<feature type="transmembrane region" description="Helical" evidence="2">
    <location>
        <begin position="494"/>
        <end position="514"/>
    </location>
</feature>
<feature type="transmembrane region" description="Helical" evidence="2">
    <location>
        <begin position="526"/>
        <end position="545"/>
    </location>
</feature>
<dbReference type="Proteomes" id="UP001500220">
    <property type="component" value="Unassembled WGS sequence"/>
</dbReference>
<feature type="transmembrane region" description="Helical" evidence="2">
    <location>
        <begin position="375"/>
        <end position="393"/>
    </location>
</feature>